<comment type="caution">
    <text evidence="6">The sequence shown here is derived from an EMBL/GenBank/DDBJ whole genome shotgun (WGS) entry which is preliminary data.</text>
</comment>
<evidence type="ECO:0000256" key="3">
    <source>
        <dbReference type="ARBA" id="ARBA00022729"/>
    </source>
</evidence>
<dbReference type="PANTHER" id="PTHR30024">
    <property type="entry name" value="ALIPHATIC SULFONATES-BINDING PROTEIN-RELATED"/>
    <property type="match status" value="1"/>
</dbReference>
<dbReference type="SUPFAM" id="SSF53850">
    <property type="entry name" value="Periplasmic binding protein-like II"/>
    <property type="match status" value="1"/>
</dbReference>
<dbReference type="EMBL" id="RCHI01000033">
    <property type="protein sequence ID" value="RLL61431.1"/>
    <property type="molecule type" value="Genomic_DNA"/>
</dbReference>
<evidence type="ECO:0000259" key="5">
    <source>
        <dbReference type="Pfam" id="PF09084"/>
    </source>
</evidence>
<evidence type="ECO:0000256" key="4">
    <source>
        <dbReference type="SAM" id="SignalP"/>
    </source>
</evidence>
<dbReference type="Gene3D" id="3.40.190.10">
    <property type="entry name" value="Periplasmic binding protein-like II"/>
    <property type="match status" value="2"/>
</dbReference>
<feature type="signal peptide" evidence="4">
    <location>
        <begin position="1"/>
        <end position="29"/>
    </location>
</feature>
<name>A0A421BJ38_9RHOB</name>
<dbReference type="AlphaFoldDB" id="A0A421BJ38"/>
<dbReference type="GO" id="GO:0042597">
    <property type="term" value="C:periplasmic space"/>
    <property type="evidence" value="ECO:0007669"/>
    <property type="project" value="UniProtKB-SubCell"/>
</dbReference>
<evidence type="ECO:0000313" key="6">
    <source>
        <dbReference type="EMBL" id="RLL61431.1"/>
    </source>
</evidence>
<comment type="similarity">
    <text evidence="2">Belongs to the bacterial solute-binding protein SsuA/TauA family.</text>
</comment>
<dbReference type="PANTHER" id="PTHR30024:SF47">
    <property type="entry name" value="TAURINE-BINDING PERIPLASMIC PROTEIN"/>
    <property type="match status" value="1"/>
</dbReference>
<accession>A0A421BJ38</accession>
<comment type="subcellular location">
    <subcellularLocation>
        <location evidence="1">Periplasm</location>
    </subcellularLocation>
</comment>
<evidence type="ECO:0000256" key="1">
    <source>
        <dbReference type="ARBA" id="ARBA00004418"/>
    </source>
</evidence>
<evidence type="ECO:0000256" key="2">
    <source>
        <dbReference type="ARBA" id="ARBA00010742"/>
    </source>
</evidence>
<proteinExistence type="inferred from homology"/>
<reference evidence="6 7" key="1">
    <citation type="submission" date="2018-10" db="EMBL/GenBank/DDBJ databases">
        <title>Rhodobacter sp . BO-81.</title>
        <authorList>
            <person name="Im W.T."/>
        </authorList>
    </citation>
    <scope>NUCLEOTIDE SEQUENCE [LARGE SCALE GENOMIC DNA]</scope>
    <source>
        <strain evidence="6 7">BO-81</strain>
    </source>
</reference>
<dbReference type="RefSeq" id="WP_121535035.1">
    <property type="nucleotide sequence ID" value="NZ_RCHI01000033.1"/>
</dbReference>
<protein>
    <submittedName>
        <fullName evidence="6">ABC transporter substrate-binding protein</fullName>
    </submittedName>
</protein>
<gene>
    <name evidence="6" type="ORF">DYS74_18145</name>
</gene>
<dbReference type="Proteomes" id="UP000279673">
    <property type="component" value="Unassembled WGS sequence"/>
</dbReference>
<keyword evidence="7" id="KW-1185">Reference proteome</keyword>
<dbReference type="InterPro" id="IPR015168">
    <property type="entry name" value="SsuA/THI5"/>
</dbReference>
<evidence type="ECO:0000313" key="7">
    <source>
        <dbReference type="Proteomes" id="UP000279673"/>
    </source>
</evidence>
<organism evidence="6 7">
    <name type="scientific">Paenirhodobacter hankyongi</name>
    <dbReference type="NCBI Taxonomy" id="2294033"/>
    <lineage>
        <taxon>Bacteria</taxon>
        <taxon>Pseudomonadati</taxon>
        <taxon>Pseudomonadota</taxon>
        <taxon>Alphaproteobacteria</taxon>
        <taxon>Rhodobacterales</taxon>
        <taxon>Rhodobacter group</taxon>
        <taxon>Paenirhodobacter</taxon>
    </lineage>
</organism>
<dbReference type="Pfam" id="PF09084">
    <property type="entry name" value="NMT1"/>
    <property type="match status" value="1"/>
</dbReference>
<keyword evidence="3 4" id="KW-0732">Signal</keyword>
<sequence>MKYVARNAGALAVALSLTALLSSTVTASADDPVRLVVGTSTLNVAYPIVTLPQSLGYWSDEGIDVEVLTSGGTLQAVQLLVGGGADFVEGNVSAFLQGISQNQLPLRVLAAHGNTDWRFVVPKGSDITDAKSLAGKRLGMVSLSSGGMPLLKSYLTGQGVDPESVEVVPVGFGAAPVEAFRRGEVDALLYWGSAVAGFANAGLTFDSFAPKEWQAYPDYSLATTNAFAAERPEVAVKLARGMMKASLFARTNPDCAVELFWRDHPDAKSQGPDEATSKAWDLNLLAAQTETYTSAIGLYDEEHAGGVTSENWEKMQDYLQANGLIADKIPEPDFLVQIPDFISQINDFDKAAVIAQAKECKL</sequence>
<feature type="domain" description="SsuA/THI5-like" evidence="5">
    <location>
        <begin position="53"/>
        <end position="255"/>
    </location>
</feature>
<feature type="chain" id="PRO_5019238104" evidence="4">
    <location>
        <begin position="30"/>
        <end position="362"/>
    </location>
</feature>